<dbReference type="VEuPathDB" id="ToxoDB:BESB_014330"/>
<evidence type="ECO:0000313" key="3">
    <source>
        <dbReference type="Proteomes" id="UP000224006"/>
    </source>
</evidence>
<feature type="compositionally biased region" description="Low complexity" evidence="1">
    <location>
        <begin position="242"/>
        <end position="252"/>
    </location>
</feature>
<evidence type="ECO:0000256" key="1">
    <source>
        <dbReference type="SAM" id="MobiDB-lite"/>
    </source>
</evidence>
<feature type="region of interest" description="Disordered" evidence="1">
    <location>
        <begin position="553"/>
        <end position="580"/>
    </location>
</feature>
<evidence type="ECO:0000313" key="2">
    <source>
        <dbReference type="EMBL" id="PFH32820.1"/>
    </source>
</evidence>
<reference evidence="2 3" key="1">
    <citation type="submission" date="2017-09" db="EMBL/GenBank/DDBJ databases">
        <title>Genome sequencing of Besnoitia besnoiti strain Bb-Ger1.</title>
        <authorList>
            <person name="Schares G."/>
            <person name="Venepally P."/>
            <person name="Lorenzi H.A."/>
        </authorList>
    </citation>
    <scope>NUCLEOTIDE SEQUENCE [LARGE SCALE GENOMIC DNA]</scope>
    <source>
        <strain evidence="2 3">Bb-Ger1</strain>
    </source>
</reference>
<feature type="region of interest" description="Disordered" evidence="1">
    <location>
        <begin position="237"/>
        <end position="326"/>
    </location>
</feature>
<feature type="compositionally biased region" description="Basic and acidic residues" evidence="1">
    <location>
        <begin position="253"/>
        <end position="271"/>
    </location>
</feature>
<feature type="compositionally biased region" description="Low complexity" evidence="1">
    <location>
        <begin position="275"/>
        <end position="286"/>
    </location>
</feature>
<dbReference type="Proteomes" id="UP000224006">
    <property type="component" value="Chromosome IX"/>
</dbReference>
<gene>
    <name evidence="2" type="ORF">BESB_014330</name>
</gene>
<dbReference type="RefSeq" id="XP_029216829.1">
    <property type="nucleotide sequence ID" value="XM_029360162.1"/>
</dbReference>
<protein>
    <submittedName>
        <fullName evidence="2">Uncharacterized protein</fullName>
    </submittedName>
</protein>
<dbReference type="KEGG" id="bbes:BESB_014330"/>
<comment type="caution">
    <text evidence="2">The sequence shown here is derived from an EMBL/GenBank/DDBJ whole genome shotgun (WGS) entry which is preliminary data.</text>
</comment>
<feature type="compositionally biased region" description="Basic and acidic residues" evidence="1">
    <location>
        <begin position="301"/>
        <end position="326"/>
    </location>
</feature>
<accession>A0A2A9MBP7</accession>
<organism evidence="2 3">
    <name type="scientific">Besnoitia besnoiti</name>
    <name type="common">Apicomplexan protozoan</name>
    <dbReference type="NCBI Taxonomy" id="94643"/>
    <lineage>
        <taxon>Eukaryota</taxon>
        <taxon>Sar</taxon>
        <taxon>Alveolata</taxon>
        <taxon>Apicomplexa</taxon>
        <taxon>Conoidasida</taxon>
        <taxon>Coccidia</taxon>
        <taxon>Eucoccidiorida</taxon>
        <taxon>Eimeriorina</taxon>
        <taxon>Sarcocystidae</taxon>
        <taxon>Besnoitia</taxon>
    </lineage>
</organism>
<dbReference type="OrthoDB" id="333770at2759"/>
<dbReference type="EMBL" id="NWUJ01000010">
    <property type="protein sequence ID" value="PFH32820.1"/>
    <property type="molecule type" value="Genomic_DNA"/>
</dbReference>
<dbReference type="AlphaFoldDB" id="A0A2A9MBP7"/>
<proteinExistence type="predicted"/>
<keyword evidence="3" id="KW-1185">Reference proteome</keyword>
<sequence>MLRHPSRAALDAVSLLSESHSRSAPPFGSSLSLRLSFSSSLPAVARALRFFPVSPFLLPSCLSPSARSVGSLSSPVLCLSPPACSSSSPPCLLLASFSSSASSRRAAPRAASRSRSLFAEELAACDTSAQVLQLLRTPAFSASSSSPSGSRSPYACPSAVLLLPDDCLAFLNALLRVQHVKRSGADFVFFCDVLENAMRRFNASAERERRASAETGRAAQALERNLLDCIRGKTRKAESLTERGAGNAAGAAERSESEGTRREGDESEQRQIKPSSSASCCRSSPISRRRSHSSKWYQTPRAERARRQKKAEKGTSGESEIRERERAPYLEPHLPYLSAFDAAECVWALATLQPPEWRVKNGALLRRLLDRLLATKSGAPRIELAEETTQEDDLDWVRGWSRGKRPEDRHARAAGGDKGDTEDGDLLLDSLSSLMIYRVVFGLAKLDFRCVLSQQVLQALAPKIRRTLEEEGSAAFPTRYLVRLTWSYARLRVRDGPLFVAFAHFLAEAVDGLSYEELKVVKHVFEALEFWDRRLLGAVDELLHQLQELGPDETYRQPRSRPFNNRPRRVGSTFYSRARI</sequence>
<dbReference type="GeneID" id="40306494"/>
<name>A0A2A9MBP7_BESBE</name>